<dbReference type="OrthoDB" id="167398at2759"/>
<keyword evidence="2" id="KW-0472">Membrane</keyword>
<accession>A0A226D2L5</accession>
<protein>
    <submittedName>
        <fullName evidence="4">Dual oxidase</fullName>
    </submittedName>
</protein>
<dbReference type="Gene3D" id="1.10.238.10">
    <property type="entry name" value="EF-hand"/>
    <property type="match status" value="1"/>
</dbReference>
<gene>
    <name evidence="4" type="ORF">Fcan01_26131</name>
</gene>
<keyword evidence="2" id="KW-1133">Transmembrane helix</keyword>
<dbReference type="Proteomes" id="UP000198287">
    <property type="component" value="Unassembled WGS sequence"/>
</dbReference>
<dbReference type="AlphaFoldDB" id="A0A226D2L5"/>
<name>A0A226D2L5_FOLCA</name>
<evidence type="ECO:0000259" key="3">
    <source>
        <dbReference type="PROSITE" id="PS50222"/>
    </source>
</evidence>
<evidence type="ECO:0000313" key="5">
    <source>
        <dbReference type="Proteomes" id="UP000198287"/>
    </source>
</evidence>
<dbReference type="InterPro" id="IPR002048">
    <property type="entry name" value="EF_hand_dom"/>
</dbReference>
<feature type="domain" description="EF-hand" evidence="3">
    <location>
        <begin position="25"/>
        <end position="60"/>
    </location>
</feature>
<organism evidence="4 5">
    <name type="scientific">Folsomia candida</name>
    <name type="common">Springtail</name>
    <dbReference type="NCBI Taxonomy" id="158441"/>
    <lineage>
        <taxon>Eukaryota</taxon>
        <taxon>Metazoa</taxon>
        <taxon>Ecdysozoa</taxon>
        <taxon>Arthropoda</taxon>
        <taxon>Hexapoda</taxon>
        <taxon>Collembola</taxon>
        <taxon>Entomobryomorpha</taxon>
        <taxon>Isotomoidea</taxon>
        <taxon>Isotomidae</taxon>
        <taxon>Proisotominae</taxon>
        <taxon>Folsomia</taxon>
    </lineage>
</organism>
<feature type="transmembrane region" description="Helical" evidence="2">
    <location>
        <begin position="175"/>
        <end position="195"/>
    </location>
</feature>
<dbReference type="SUPFAM" id="SSF47473">
    <property type="entry name" value="EF-hand"/>
    <property type="match status" value="1"/>
</dbReference>
<dbReference type="InterPro" id="IPR011992">
    <property type="entry name" value="EF-hand-dom_pair"/>
</dbReference>
<evidence type="ECO:0000313" key="4">
    <source>
        <dbReference type="EMBL" id="OXA39124.1"/>
    </source>
</evidence>
<comment type="caution">
    <text evidence="4">The sequence shown here is derived from an EMBL/GenBank/DDBJ whole genome shotgun (WGS) entry which is preliminary data.</text>
</comment>
<feature type="region of interest" description="Disordered" evidence="1">
    <location>
        <begin position="304"/>
        <end position="336"/>
    </location>
</feature>
<dbReference type="STRING" id="158441.A0A226D2L5"/>
<dbReference type="PROSITE" id="PS50222">
    <property type="entry name" value="EF_HAND_2"/>
    <property type="match status" value="1"/>
</dbReference>
<keyword evidence="5" id="KW-1185">Reference proteome</keyword>
<proteinExistence type="predicted"/>
<dbReference type="GO" id="GO:0005509">
    <property type="term" value="F:calcium ion binding"/>
    <property type="evidence" value="ECO:0007669"/>
    <property type="project" value="InterPro"/>
</dbReference>
<reference evidence="4 5" key="1">
    <citation type="submission" date="2015-12" db="EMBL/GenBank/DDBJ databases">
        <title>The genome of Folsomia candida.</title>
        <authorList>
            <person name="Faddeeva A."/>
            <person name="Derks M.F."/>
            <person name="Anvar Y."/>
            <person name="Smit S."/>
            <person name="Van Straalen N."/>
            <person name="Roelofs D."/>
        </authorList>
    </citation>
    <scope>NUCLEOTIDE SEQUENCE [LARGE SCALE GENOMIC DNA]</scope>
    <source>
        <strain evidence="4 5">VU population</strain>
        <tissue evidence="4">Whole body</tissue>
    </source>
</reference>
<evidence type="ECO:0000256" key="1">
    <source>
        <dbReference type="SAM" id="MobiDB-lite"/>
    </source>
</evidence>
<sequence>MICNKEERISYSEFLAFIRVYGDESKERKVNLLFHLYNVKGDGILSRKEAMTMLRLSLARSEIMLNPEERENILDELASILTEQAFSRYRGDGVLNNTDGILRKDFYHILDGRNEDLLHNLSICGFEWLRELDRKDNNENKGVPNEENKSKKKASKFKKYYKWVSNNTAFFLWPWLYWIANIVLVVGGTALYLKFNTTTFWHAARRPTGFGLEFNSGVMLFTMMRHMHPALKSKHWLGAWIPFDDHRYFHIMAGKVKVCLAFGHTAAHLFHLNNITLHIQTVGSWRQKIHDYCAKESKKCAASDASSNSLQSHQKDDSSHQHLTLTKNLQLPRPSRSPPVWTIDEFDIHQINKAPEIKSTVILIAESLKTMIPVPCPYLKMVDILPCGGSGRDDDDDGLLVMVVWMRNKV</sequence>
<keyword evidence="2" id="KW-0812">Transmembrane</keyword>
<dbReference type="EMBL" id="LNIX01000041">
    <property type="protein sequence ID" value="OXA39124.1"/>
    <property type="molecule type" value="Genomic_DNA"/>
</dbReference>
<evidence type="ECO:0000256" key="2">
    <source>
        <dbReference type="SAM" id="Phobius"/>
    </source>
</evidence>